<sequence>MVCQPESSRKDAYRSAVPRLPKNFRIESVTIETMEPRGYLPTGPDTAVPTLFQARFLLAEPQSMVTLGVMVGAEGPVIVNLNIMASATLPVTPTSLRQMQLDLLLREAMSAAAVPASVRDEWLASLPPGVVPERNEFPAPSVGQRVQSQADHDAHVAAKIYSEAVAAGSKAPAVAVSEAMSRSRAQVARYIRRARELGLLPPLSSSEGA</sequence>
<proteinExistence type="predicted"/>
<reference evidence="1 2" key="1">
    <citation type="submission" date="2018-05" db="EMBL/GenBank/DDBJ databases">
        <title>Evolution of GPA BGCs.</title>
        <authorList>
            <person name="Waglechner N."/>
            <person name="Wright G.D."/>
        </authorList>
    </citation>
    <scope>NUCLEOTIDE SEQUENCE [LARGE SCALE GENOMIC DNA]</scope>
    <source>
        <strain evidence="1 2">A82846</strain>
    </source>
</reference>
<protein>
    <submittedName>
        <fullName evidence="1">Uncharacterized protein</fullName>
    </submittedName>
</protein>
<dbReference type="Proteomes" id="UP000287547">
    <property type="component" value="Unassembled WGS sequence"/>
</dbReference>
<dbReference type="OrthoDB" id="3688187at2"/>
<evidence type="ECO:0000313" key="1">
    <source>
        <dbReference type="EMBL" id="RSM70045.1"/>
    </source>
</evidence>
<evidence type="ECO:0000313" key="2">
    <source>
        <dbReference type="Proteomes" id="UP000287547"/>
    </source>
</evidence>
<dbReference type="AlphaFoldDB" id="A0A428YP42"/>
<gene>
    <name evidence="1" type="ORF">DMH04_45260</name>
</gene>
<accession>A0A428YP42</accession>
<organism evidence="1 2">
    <name type="scientific">Kibdelosporangium aridum</name>
    <dbReference type="NCBI Taxonomy" id="2030"/>
    <lineage>
        <taxon>Bacteria</taxon>
        <taxon>Bacillati</taxon>
        <taxon>Actinomycetota</taxon>
        <taxon>Actinomycetes</taxon>
        <taxon>Pseudonocardiales</taxon>
        <taxon>Pseudonocardiaceae</taxon>
        <taxon>Kibdelosporangium</taxon>
    </lineage>
</organism>
<dbReference type="EMBL" id="QHKI01000068">
    <property type="protein sequence ID" value="RSM70045.1"/>
    <property type="molecule type" value="Genomic_DNA"/>
</dbReference>
<comment type="caution">
    <text evidence="1">The sequence shown here is derived from an EMBL/GenBank/DDBJ whole genome shotgun (WGS) entry which is preliminary data.</text>
</comment>
<name>A0A428YP42_KIBAR</name>